<feature type="transmembrane region" description="Helical" evidence="7">
    <location>
        <begin position="189"/>
        <end position="209"/>
    </location>
</feature>
<feature type="transmembrane region" description="Helical" evidence="7">
    <location>
        <begin position="319"/>
        <end position="343"/>
    </location>
</feature>
<feature type="compositionally biased region" description="Pro residues" evidence="6">
    <location>
        <begin position="43"/>
        <end position="67"/>
    </location>
</feature>
<dbReference type="GO" id="GO:0015658">
    <property type="term" value="F:branched-chain amino acid transmembrane transporter activity"/>
    <property type="evidence" value="ECO:0007669"/>
    <property type="project" value="InterPro"/>
</dbReference>
<feature type="region of interest" description="Disordered" evidence="6">
    <location>
        <begin position="1"/>
        <end position="116"/>
    </location>
</feature>
<dbReference type="InterPro" id="IPR043428">
    <property type="entry name" value="LivM-like"/>
</dbReference>
<feature type="transmembrane region" description="Helical" evidence="7">
    <location>
        <begin position="239"/>
        <end position="259"/>
    </location>
</feature>
<evidence type="ECO:0000256" key="6">
    <source>
        <dbReference type="SAM" id="MobiDB-lite"/>
    </source>
</evidence>
<gene>
    <name evidence="8" type="primary">livM</name>
    <name evidence="8" type="ordered locus">TT_C0081</name>
</gene>
<dbReference type="PANTHER" id="PTHR30482:SF5">
    <property type="entry name" value="ABC TRANSPORTER PERMEASE PROTEIN"/>
    <property type="match status" value="1"/>
</dbReference>
<feature type="transmembrane region" description="Helical" evidence="7">
    <location>
        <begin position="279"/>
        <end position="298"/>
    </location>
</feature>
<feature type="transmembrane region" description="Helical" evidence="7">
    <location>
        <begin position="140"/>
        <end position="162"/>
    </location>
</feature>
<keyword evidence="2" id="KW-1003">Cell membrane</keyword>
<dbReference type="EMBL" id="AE017221">
    <property type="protein sequence ID" value="AAS80429.1"/>
    <property type="molecule type" value="Genomic_DNA"/>
</dbReference>
<evidence type="ECO:0000256" key="5">
    <source>
        <dbReference type="ARBA" id="ARBA00023136"/>
    </source>
</evidence>
<evidence type="ECO:0000256" key="4">
    <source>
        <dbReference type="ARBA" id="ARBA00022989"/>
    </source>
</evidence>
<proteinExistence type="predicted"/>
<dbReference type="GO" id="GO:0005886">
    <property type="term" value="C:plasma membrane"/>
    <property type="evidence" value="ECO:0007669"/>
    <property type="project" value="UniProtKB-SubCell"/>
</dbReference>
<organism evidence="8 9">
    <name type="scientific">Thermus thermophilus (strain ATCC BAA-163 / DSM 7039 / HB27)</name>
    <dbReference type="NCBI Taxonomy" id="262724"/>
    <lineage>
        <taxon>Bacteria</taxon>
        <taxon>Thermotogati</taxon>
        <taxon>Deinococcota</taxon>
        <taxon>Deinococci</taxon>
        <taxon>Thermales</taxon>
        <taxon>Thermaceae</taxon>
        <taxon>Thermus</taxon>
    </lineage>
</organism>
<name>Q72LH8_THET2</name>
<evidence type="ECO:0000313" key="8">
    <source>
        <dbReference type="EMBL" id="AAS80429.1"/>
    </source>
</evidence>
<evidence type="ECO:0000313" key="9">
    <source>
        <dbReference type="Proteomes" id="UP000000592"/>
    </source>
</evidence>
<evidence type="ECO:0000256" key="7">
    <source>
        <dbReference type="SAM" id="Phobius"/>
    </source>
</evidence>
<feature type="compositionally biased region" description="Basic residues" evidence="6">
    <location>
        <begin position="71"/>
        <end position="92"/>
    </location>
</feature>
<dbReference type="KEGG" id="tth:TT_C0081"/>
<reference evidence="8 9" key="1">
    <citation type="journal article" date="2004" name="Nat. Biotechnol.">
        <title>The genome sequence of the extreme thermophile Thermus thermophilus.</title>
        <authorList>
            <person name="Henne A."/>
            <person name="Brueggemann H."/>
            <person name="Raasch C."/>
            <person name="Wiezer A."/>
            <person name="Hartsch T."/>
            <person name="Liesegang H."/>
            <person name="Johann A."/>
            <person name="Lienard T."/>
            <person name="Gohl O."/>
            <person name="Martinez-Arias R."/>
            <person name="Jacobi C."/>
            <person name="Starkuviene V."/>
            <person name="Schlenczeck S."/>
            <person name="Dencker S."/>
            <person name="Huber R."/>
            <person name="Klenk H.-P."/>
            <person name="Overbeek R."/>
            <person name="Kramer W."/>
            <person name="Merkl R."/>
            <person name="Gottschalk G."/>
            <person name="Fritz H.-J."/>
        </authorList>
    </citation>
    <scope>NUCLEOTIDE SEQUENCE [LARGE SCALE GENOMIC DNA]</scope>
    <source>
        <strain evidence="9">ATCC BAA-163 / DSM 7039 / HB27</strain>
    </source>
</reference>
<protein>
    <submittedName>
        <fullName evidence="8">Branched-chain amino acid transport system permease protein livM</fullName>
    </submittedName>
</protein>
<evidence type="ECO:0000256" key="1">
    <source>
        <dbReference type="ARBA" id="ARBA00004651"/>
    </source>
</evidence>
<dbReference type="HOGENOM" id="CLU_756339_0_0_0"/>
<keyword evidence="4 7" id="KW-1133">Transmembrane helix</keyword>
<dbReference type="AlphaFoldDB" id="Q72LH8"/>
<keyword evidence="3 7" id="KW-0812">Transmembrane</keyword>
<dbReference type="InterPro" id="IPR001851">
    <property type="entry name" value="ABC_transp_permease"/>
</dbReference>
<accession>Q72LH8</accession>
<feature type="compositionally biased region" description="Basic residues" evidence="6">
    <location>
        <begin position="23"/>
        <end position="35"/>
    </location>
</feature>
<dbReference type="CDD" id="cd06581">
    <property type="entry name" value="TM_PBP1_LivM_like"/>
    <property type="match status" value="1"/>
</dbReference>
<evidence type="ECO:0000256" key="3">
    <source>
        <dbReference type="ARBA" id="ARBA00022692"/>
    </source>
</evidence>
<keyword evidence="5 7" id="KW-0472">Membrane</keyword>
<dbReference type="eggNOG" id="COG4177">
    <property type="taxonomic scope" value="Bacteria"/>
</dbReference>
<dbReference type="PANTHER" id="PTHR30482">
    <property type="entry name" value="HIGH-AFFINITY BRANCHED-CHAIN AMINO ACID TRANSPORT SYSTEM PERMEASE"/>
    <property type="match status" value="1"/>
</dbReference>
<dbReference type="Proteomes" id="UP000000592">
    <property type="component" value="Chromosome"/>
</dbReference>
<dbReference type="Pfam" id="PF02653">
    <property type="entry name" value="BPD_transp_2"/>
    <property type="match status" value="1"/>
</dbReference>
<feature type="compositionally biased region" description="Gly residues" evidence="6">
    <location>
        <begin position="93"/>
        <end position="109"/>
    </location>
</feature>
<sequence length="366" mass="39795">MASSARRRLSAYEEPLGPDRKLPHAVRAGRQHLRHPPGVGFPSPLPGLPPGVAPVPLPDPGLHPGPDPGLQHRRLGAQHHHGVRRPHQHRPGGLHGGGGVHRGPFGPGGVSLLPRAPGGGARRGLLRVPGGHPEPRVKHLYLAMATLAFQVVFEWTVGHLPLLNQGGAMPLPRVGLLGYEVGFRNHYHFWYYVSFAVLVLLALFFRNLLRTKYGRALVAVRDNDRAADAMGMDPGRTKLFAFALGAFYAGVAGALYAYLSRAVVIEDYTFSVSIKLLAMAIVGGLGTLVGSFLGPAFLELLDVNMEALSNLIKALGFSVAGVDVASALRPLAFGLVIVLFLVFEPRGLYNWWRVVRSYFRTWPFRY</sequence>
<comment type="subcellular location">
    <subcellularLocation>
        <location evidence="1">Cell membrane</location>
        <topology evidence="1">Multi-pass membrane protein</topology>
    </subcellularLocation>
</comment>
<evidence type="ECO:0000256" key="2">
    <source>
        <dbReference type="ARBA" id="ARBA00022475"/>
    </source>
</evidence>